<keyword evidence="8" id="KW-1185">Reference proteome</keyword>
<sequence>MLNLELTSPPGGHGDDSTYSSDMDTNQDQDVVEDFARTLDRLVLQQQAETNHEESSDESDMEAFGYEQLPQDYDEDDDKDDAGYYEQHEQDDEGNVKEASDIMQAGKPEPVRFDITEDVNIPEDEAEFIKSIMSKIQLPKPEWAEKVSEELWLPQRKEYTLGMKVIRSLFGKQIQSQQFTEWSAHYLDYKGLKKFIKNLLKSVNDRPYSAVTVSASLPPGVSPEDDRSKLLQSQKAAFFFKLERELEKINNFYLQKENELKVRLRSLVDKKRILQSNGRRLTYESTLLNSLKEAFNQFEQDLNKIQKYVELNNEGFRKILKKWDKRSKSSTKELYLSRQIDIQPCFNTQVLTELADIASTNVIELNNIQDGIATTTPVQPVTPSSEAIRFEFPNDNTETVVMDDLELDLVKAISGNRLTAVKETLERMRQHPSPEDRERISRVFLHACSEGSIESAMVLIETGHVNFQYVDDINERSCLHEAAMSGQLELLKLCVSHGANVRTADVYGRTALHYASMNGFNDCTEYLLTQGVKVNVNDHDGFTPLIYAIINSHTRCVEILLENGASAEPHNDGHNPLSLACHYGHTEITMLLYRFGAKSIPNPEGLYPLHIVAREGHVELCKILSQEKENLDVPDKYSMWTPIFWAASDGNMDCTKILIDAGCKVNVKDENGKTALYYAAWEGKMDCVELLIKAGCELETVEDATMQETTETTSDDNMDDLDIDTIPSLSLPPPIIPFRIYGHNYLIKKHQVQITLGYHSSMRNETPVVLYGNTEMSSLKLIITSRPDTGMIPHSVILPLVDEREIFTFQVNNLEDFFLEFDIYPTFGSKVIGRGVALPSAFNINNTQGVLKGSNAKQTIPLFDSHLKVVGELAFEFAVIKPFHGVQLEIGGRIETYWKSTNTIAPPPISTSSLSASDNVVPGSHTGTPSMSNPTAGTTVSAVPSLITASSLSGDYLKVVVQVTRDLVPVVFANWRLPVDQFDLFVSDVAFDQFRALGDRIASAIKVENVDGEGEVDYQTGNSSFIRQYSDQQPMISLEQLLKNLPQSMGVNLEIRYPMPSDLVEHGFANIAGCNDYVDAILQCVYDHVHAANLANSNNDENGPANRSLFFSSFNPSICTALNWKQPNYAVFFNSHCGVKRSATRRGGKRKEPDADKVENVNDIEEDVRCTSLKEAVKFAKRTNLLGIIAEATPLVHVPSLITNVKESGLILTTFGPANVNPQNVKVQERYGVEAMIINGITRYNGTDS</sequence>
<feature type="repeat" description="ANK" evidence="3">
    <location>
        <begin position="474"/>
        <end position="506"/>
    </location>
</feature>
<feature type="domain" description="SPX" evidence="5">
    <location>
        <begin position="168"/>
        <end position="337"/>
    </location>
</feature>
<feature type="repeat" description="ANK" evidence="3">
    <location>
        <begin position="671"/>
        <end position="703"/>
    </location>
</feature>
<dbReference type="InterPro" id="IPR051637">
    <property type="entry name" value="Ank_repeat_dom-contain_49"/>
</dbReference>
<dbReference type="Proteomes" id="UP000612746">
    <property type="component" value="Unassembled WGS sequence"/>
</dbReference>
<evidence type="ECO:0000256" key="3">
    <source>
        <dbReference type="PROSITE-ProRule" id="PRU00023"/>
    </source>
</evidence>
<proteinExistence type="predicted"/>
<feature type="compositionally biased region" description="Polar residues" evidence="4">
    <location>
        <begin position="925"/>
        <end position="936"/>
    </location>
</feature>
<dbReference type="Gene3D" id="1.25.40.20">
    <property type="entry name" value="Ankyrin repeat-containing domain"/>
    <property type="match status" value="1"/>
</dbReference>
<dbReference type="Pfam" id="PF00023">
    <property type="entry name" value="Ank"/>
    <property type="match status" value="1"/>
</dbReference>
<keyword evidence="1" id="KW-0677">Repeat</keyword>
<evidence type="ECO:0000256" key="2">
    <source>
        <dbReference type="ARBA" id="ARBA00023043"/>
    </source>
</evidence>
<dbReference type="SUPFAM" id="SSF48403">
    <property type="entry name" value="Ankyrin repeat"/>
    <property type="match status" value="1"/>
</dbReference>
<dbReference type="Pfam" id="PF03009">
    <property type="entry name" value="GDPD"/>
    <property type="match status" value="1"/>
</dbReference>
<dbReference type="PANTHER" id="PTHR24180">
    <property type="entry name" value="CYCLIN-DEPENDENT KINASE INHIBITOR 2C-RELATED"/>
    <property type="match status" value="1"/>
</dbReference>
<dbReference type="InterPro" id="IPR057506">
    <property type="entry name" value="C2_GPCPD1"/>
</dbReference>
<dbReference type="Pfam" id="PF03105">
    <property type="entry name" value="SPX"/>
    <property type="match status" value="2"/>
</dbReference>
<reference evidence="7" key="1">
    <citation type="submission" date="2020-12" db="EMBL/GenBank/DDBJ databases">
        <title>Metabolic potential, ecology and presence of endohyphal bacteria is reflected in genomic diversity of Mucoromycotina.</title>
        <authorList>
            <person name="Muszewska A."/>
            <person name="Okrasinska A."/>
            <person name="Steczkiewicz K."/>
            <person name="Drgas O."/>
            <person name="Orlowska M."/>
            <person name="Perlinska-Lenart U."/>
            <person name="Aleksandrzak-Piekarczyk T."/>
            <person name="Szatraj K."/>
            <person name="Zielenkiewicz U."/>
            <person name="Pilsyk S."/>
            <person name="Malc E."/>
            <person name="Mieczkowski P."/>
            <person name="Kruszewska J.S."/>
            <person name="Biernat P."/>
            <person name="Pawlowska J."/>
        </authorList>
    </citation>
    <scope>NUCLEOTIDE SEQUENCE</scope>
    <source>
        <strain evidence="7">WA0000051536</strain>
    </source>
</reference>
<evidence type="ECO:0000256" key="1">
    <source>
        <dbReference type="ARBA" id="ARBA00022737"/>
    </source>
</evidence>
<dbReference type="PROSITE" id="PS51704">
    <property type="entry name" value="GP_PDE"/>
    <property type="match status" value="1"/>
</dbReference>
<keyword evidence="2 3" id="KW-0040">ANK repeat</keyword>
<feature type="repeat" description="ANK" evidence="3">
    <location>
        <begin position="638"/>
        <end position="670"/>
    </location>
</feature>
<feature type="compositionally biased region" description="Polar residues" evidence="4">
    <location>
        <begin position="909"/>
        <end position="918"/>
    </location>
</feature>
<dbReference type="InterPro" id="IPR004331">
    <property type="entry name" value="SPX_dom"/>
</dbReference>
<dbReference type="SMART" id="SM00248">
    <property type="entry name" value="ANK"/>
    <property type="match status" value="7"/>
</dbReference>
<comment type="caution">
    <text evidence="7">The sequence shown here is derived from an EMBL/GenBank/DDBJ whole genome shotgun (WGS) entry which is preliminary data.</text>
</comment>
<dbReference type="PANTHER" id="PTHR24180:SF45">
    <property type="entry name" value="POLY [ADP-RIBOSE] POLYMERASE TANKYRASE"/>
    <property type="match status" value="1"/>
</dbReference>
<evidence type="ECO:0000313" key="7">
    <source>
        <dbReference type="EMBL" id="KAG2180770.1"/>
    </source>
</evidence>
<dbReference type="PROSITE" id="PS51382">
    <property type="entry name" value="SPX"/>
    <property type="match status" value="1"/>
</dbReference>
<feature type="region of interest" description="Disordered" evidence="4">
    <location>
        <begin position="909"/>
        <end position="936"/>
    </location>
</feature>
<organism evidence="7 8">
    <name type="scientific">Umbelopsis vinacea</name>
    <dbReference type="NCBI Taxonomy" id="44442"/>
    <lineage>
        <taxon>Eukaryota</taxon>
        <taxon>Fungi</taxon>
        <taxon>Fungi incertae sedis</taxon>
        <taxon>Mucoromycota</taxon>
        <taxon>Mucoromycotina</taxon>
        <taxon>Umbelopsidomycetes</taxon>
        <taxon>Umbelopsidales</taxon>
        <taxon>Umbelopsidaceae</taxon>
        <taxon>Umbelopsis</taxon>
    </lineage>
</organism>
<dbReference type="PROSITE" id="PS50088">
    <property type="entry name" value="ANK_REPEAT"/>
    <property type="match status" value="7"/>
</dbReference>
<feature type="domain" description="GP-PDE" evidence="6">
    <location>
        <begin position="921"/>
        <end position="1249"/>
    </location>
</feature>
<evidence type="ECO:0000259" key="6">
    <source>
        <dbReference type="PROSITE" id="PS51704"/>
    </source>
</evidence>
<evidence type="ECO:0000313" key="8">
    <source>
        <dbReference type="Proteomes" id="UP000612746"/>
    </source>
</evidence>
<dbReference type="OrthoDB" id="1577640at2759"/>
<dbReference type="Pfam" id="PF12796">
    <property type="entry name" value="Ank_2"/>
    <property type="match status" value="2"/>
</dbReference>
<dbReference type="InterPro" id="IPR030395">
    <property type="entry name" value="GP_PDE_dom"/>
</dbReference>
<accession>A0A8H7UF73</accession>
<feature type="repeat" description="ANK" evidence="3">
    <location>
        <begin position="540"/>
        <end position="572"/>
    </location>
</feature>
<dbReference type="Gene3D" id="3.20.20.190">
    <property type="entry name" value="Phosphatidylinositol (PI) phosphodiesterase"/>
    <property type="match status" value="1"/>
</dbReference>
<evidence type="ECO:0000256" key="4">
    <source>
        <dbReference type="SAM" id="MobiDB-lite"/>
    </source>
</evidence>
<dbReference type="EMBL" id="JAEPRA010000009">
    <property type="protein sequence ID" value="KAG2180770.1"/>
    <property type="molecule type" value="Genomic_DNA"/>
</dbReference>
<dbReference type="AlphaFoldDB" id="A0A8H7UF73"/>
<protein>
    <submittedName>
        <fullName evidence="7">Uncharacterized protein</fullName>
    </submittedName>
</protein>
<feature type="repeat" description="ANK" evidence="3">
    <location>
        <begin position="572"/>
        <end position="597"/>
    </location>
</feature>
<dbReference type="GO" id="GO:0008081">
    <property type="term" value="F:phosphoric diester hydrolase activity"/>
    <property type="evidence" value="ECO:0007669"/>
    <property type="project" value="InterPro"/>
</dbReference>
<dbReference type="Pfam" id="PF25329">
    <property type="entry name" value="C2_GDE1"/>
    <property type="match status" value="1"/>
</dbReference>
<dbReference type="PROSITE" id="PS50297">
    <property type="entry name" value="ANK_REP_REGION"/>
    <property type="match status" value="7"/>
</dbReference>
<dbReference type="SUPFAM" id="SSF51695">
    <property type="entry name" value="PLC-like phosphodiesterases"/>
    <property type="match status" value="1"/>
</dbReference>
<feature type="repeat" description="ANK" evidence="3">
    <location>
        <begin position="507"/>
        <end position="539"/>
    </location>
</feature>
<feature type="repeat" description="ANK" evidence="3">
    <location>
        <begin position="604"/>
        <end position="636"/>
    </location>
</feature>
<dbReference type="InterPro" id="IPR002110">
    <property type="entry name" value="Ankyrin_rpt"/>
</dbReference>
<gene>
    <name evidence="7" type="ORF">INT44_003777</name>
</gene>
<dbReference type="InterPro" id="IPR017946">
    <property type="entry name" value="PLC-like_Pdiesterase_TIM-brl"/>
</dbReference>
<name>A0A8H7UF73_9FUNG</name>
<dbReference type="GO" id="GO:0006629">
    <property type="term" value="P:lipid metabolic process"/>
    <property type="evidence" value="ECO:0007669"/>
    <property type="project" value="InterPro"/>
</dbReference>
<feature type="region of interest" description="Disordered" evidence="4">
    <location>
        <begin position="1"/>
        <end position="98"/>
    </location>
</feature>
<dbReference type="CDD" id="cd14483">
    <property type="entry name" value="SPX_PHO81_NUC-2_like"/>
    <property type="match status" value="1"/>
</dbReference>
<dbReference type="InterPro" id="IPR036770">
    <property type="entry name" value="Ankyrin_rpt-contain_sf"/>
</dbReference>
<evidence type="ECO:0000259" key="5">
    <source>
        <dbReference type="PROSITE" id="PS51382"/>
    </source>
</evidence>